<dbReference type="PROSITE" id="PS51257">
    <property type="entry name" value="PROKAR_LIPOPROTEIN"/>
    <property type="match status" value="1"/>
</dbReference>
<dbReference type="Proteomes" id="UP000297776">
    <property type="component" value="Unassembled WGS sequence"/>
</dbReference>
<comment type="caution">
    <text evidence="1">The sequence shown here is derived from an EMBL/GenBank/DDBJ whole genome shotgun (WGS) entry which is preliminary data.</text>
</comment>
<keyword evidence="2" id="KW-1185">Reference proteome</keyword>
<evidence type="ECO:0000313" key="2">
    <source>
        <dbReference type="Proteomes" id="UP000297776"/>
    </source>
</evidence>
<gene>
    <name evidence="1" type="ORF">E2626_07125</name>
</gene>
<sequence length="184" mass="20422">MKRILGLSCIFMLSACGTDSDGSSSGDSAAESDYTIEAEDGDATFDFRLISEKDIYQKGEKVRVKATLTNNSEKDIDIEHGGTWLWLDTKNLTENYEFQSAMEQPLITTTIESGETITHDYHFSGGSYVEGMPGEPYSDKVFTQMGTLEFPKSQYEIDAKTDFNIAGSDEKFEFTGTIGFEVTD</sequence>
<dbReference type="OrthoDB" id="2426241at2"/>
<name>A0A4Y8LNK4_9BACL</name>
<accession>A0A4Y8LNK4</accession>
<reference evidence="1 2" key="1">
    <citation type="submission" date="2019-03" db="EMBL/GenBank/DDBJ databases">
        <authorList>
            <person name="Yang Y."/>
        </authorList>
    </citation>
    <scope>NUCLEOTIDE SEQUENCE [LARGE SCALE GENOMIC DNA]</scope>
    <source>
        <strain evidence="1 2">ASL-1</strain>
    </source>
</reference>
<organism evidence="1 2">
    <name type="scientific">Jeotgalibacillus salarius</name>
    <dbReference type="NCBI Taxonomy" id="546023"/>
    <lineage>
        <taxon>Bacteria</taxon>
        <taxon>Bacillati</taxon>
        <taxon>Bacillota</taxon>
        <taxon>Bacilli</taxon>
        <taxon>Bacillales</taxon>
        <taxon>Caryophanaceae</taxon>
        <taxon>Jeotgalibacillus</taxon>
    </lineage>
</organism>
<proteinExistence type="predicted"/>
<dbReference type="AlphaFoldDB" id="A0A4Y8LNK4"/>
<dbReference type="RefSeq" id="WP_134381043.1">
    <property type="nucleotide sequence ID" value="NZ_SORX01000003.1"/>
</dbReference>
<evidence type="ECO:0000313" key="1">
    <source>
        <dbReference type="EMBL" id="TFE02343.1"/>
    </source>
</evidence>
<dbReference type="EMBL" id="SORX01000003">
    <property type="protein sequence ID" value="TFE02343.1"/>
    <property type="molecule type" value="Genomic_DNA"/>
</dbReference>
<protein>
    <submittedName>
        <fullName evidence="1">Uncharacterized protein</fullName>
    </submittedName>
</protein>